<evidence type="ECO:0000256" key="16">
    <source>
        <dbReference type="ARBA" id="ARBA00032510"/>
    </source>
</evidence>
<dbReference type="InterPro" id="IPR013221">
    <property type="entry name" value="Mur_ligase_cen"/>
</dbReference>
<dbReference type="SUPFAM" id="SSF53623">
    <property type="entry name" value="MurD-like peptide ligases, catalytic domain"/>
    <property type="match status" value="1"/>
</dbReference>
<dbReference type="InterPro" id="IPR036565">
    <property type="entry name" value="Mur-like_cat_sf"/>
</dbReference>
<dbReference type="Proteomes" id="UP000738126">
    <property type="component" value="Unassembled WGS sequence"/>
</dbReference>
<feature type="domain" description="Mur ligase central" evidence="23">
    <location>
        <begin position="60"/>
        <end position="201"/>
    </location>
</feature>
<keyword evidence="13" id="KW-0289">Folate biosynthesis</keyword>
<evidence type="ECO:0000256" key="20">
    <source>
        <dbReference type="ARBA" id="ARBA00049161"/>
    </source>
</evidence>
<dbReference type="SUPFAM" id="SSF53244">
    <property type="entry name" value="MurD-like peptide ligases, peptide-binding domain"/>
    <property type="match status" value="1"/>
</dbReference>
<dbReference type="PANTHER" id="PTHR11136:SF0">
    <property type="entry name" value="DIHYDROFOLATE SYNTHETASE-RELATED"/>
    <property type="match status" value="1"/>
</dbReference>
<dbReference type="InterPro" id="IPR004101">
    <property type="entry name" value="Mur_ligase_C"/>
</dbReference>
<evidence type="ECO:0000256" key="19">
    <source>
        <dbReference type="ARBA" id="ARBA00049035"/>
    </source>
</evidence>
<comment type="similarity">
    <text evidence="4 21">Belongs to the folylpolyglutamate synthase family.</text>
</comment>
<evidence type="ECO:0000256" key="1">
    <source>
        <dbReference type="ARBA" id="ARBA00002714"/>
    </source>
</evidence>
<dbReference type="Gene3D" id="3.90.190.20">
    <property type="entry name" value="Mur ligase, C-terminal domain"/>
    <property type="match status" value="1"/>
</dbReference>
<evidence type="ECO:0000256" key="15">
    <source>
        <dbReference type="ARBA" id="ARBA00030592"/>
    </source>
</evidence>
<dbReference type="InterPro" id="IPR001645">
    <property type="entry name" value="Folylpolyglutamate_synth"/>
</dbReference>
<evidence type="ECO:0000256" key="12">
    <source>
        <dbReference type="ARBA" id="ARBA00022842"/>
    </source>
</evidence>
<dbReference type="PIRSF" id="PIRSF001563">
    <property type="entry name" value="Folylpolyglu_synth"/>
    <property type="match status" value="1"/>
</dbReference>
<comment type="pathway">
    <text evidence="3">Cofactor biosynthesis; tetrahydrofolylpolyglutamate biosynthesis.</text>
</comment>
<evidence type="ECO:0000313" key="25">
    <source>
        <dbReference type="Proteomes" id="UP000738126"/>
    </source>
</evidence>
<comment type="catalytic activity">
    <reaction evidence="18">
        <text>10-formyltetrahydrofolyl-(gamma-L-Glu)(n) + L-glutamate + ATP = 10-formyltetrahydrofolyl-(gamma-L-Glu)(n+1) + ADP + phosphate + H(+)</text>
        <dbReference type="Rhea" id="RHEA:51904"/>
        <dbReference type="Rhea" id="RHEA-COMP:13088"/>
        <dbReference type="Rhea" id="RHEA-COMP:14300"/>
        <dbReference type="ChEBI" id="CHEBI:15378"/>
        <dbReference type="ChEBI" id="CHEBI:29985"/>
        <dbReference type="ChEBI" id="CHEBI:30616"/>
        <dbReference type="ChEBI" id="CHEBI:43474"/>
        <dbReference type="ChEBI" id="CHEBI:134413"/>
        <dbReference type="ChEBI" id="CHEBI:456216"/>
        <dbReference type="EC" id="6.3.2.17"/>
    </reaction>
</comment>
<evidence type="ECO:0000256" key="17">
    <source>
        <dbReference type="ARBA" id="ARBA00047493"/>
    </source>
</evidence>
<dbReference type="EMBL" id="NRSH01000115">
    <property type="protein sequence ID" value="MBK1727223.1"/>
    <property type="molecule type" value="Genomic_DNA"/>
</dbReference>
<protein>
    <recommendedName>
        <fullName evidence="7">Dihydrofolate synthase/folylpolyglutamate synthase</fullName>
        <ecNumber evidence="5">6.3.2.12</ecNumber>
        <ecNumber evidence="6">6.3.2.17</ecNumber>
    </recommendedName>
    <alternativeName>
        <fullName evidence="16">Folylpoly-gamma-glutamate synthetase-dihydrofolate synthetase</fullName>
    </alternativeName>
    <alternativeName>
        <fullName evidence="14">Folylpolyglutamate synthetase</fullName>
    </alternativeName>
    <alternativeName>
        <fullName evidence="15">Tetrahydrofolylpolyglutamate synthase</fullName>
    </alternativeName>
</protein>
<evidence type="ECO:0000256" key="7">
    <source>
        <dbReference type="ARBA" id="ARBA00019357"/>
    </source>
</evidence>
<evidence type="ECO:0000256" key="11">
    <source>
        <dbReference type="ARBA" id="ARBA00022840"/>
    </source>
</evidence>
<evidence type="ECO:0000256" key="4">
    <source>
        <dbReference type="ARBA" id="ARBA00008276"/>
    </source>
</evidence>
<gene>
    <name evidence="24" type="ORF">CKO13_09380</name>
</gene>
<evidence type="ECO:0000259" key="23">
    <source>
        <dbReference type="Pfam" id="PF08245"/>
    </source>
</evidence>
<keyword evidence="11 21" id="KW-0067">ATP-binding</keyword>
<organism evidence="24 25">
    <name type="scientific">Halorhodospira neutriphila</name>
    <dbReference type="NCBI Taxonomy" id="168379"/>
    <lineage>
        <taxon>Bacteria</taxon>
        <taxon>Pseudomonadati</taxon>
        <taxon>Pseudomonadota</taxon>
        <taxon>Gammaproteobacteria</taxon>
        <taxon>Chromatiales</taxon>
        <taxon>Ectothiorhodospiraceae</taxon>
        <taxon>Halorhodospira</taxon>
    </lineage>
</organism>
<dbReference type="RefSeq" id="WP_200260074.1">
    <property type="nucleotide sequence ID" value="NZ_NRSH01000115.1"/>
</dbReference>
<accession>A0ABS1E6U5</accession>
<feature type="domain" description="Mur ligase C-terminal" evidence="22">
    <location>
        <begin position="303"/>
        <end position="425"/>
    </location>
</feature>
<comment type="function">
    <text evidence="1">Functions in two distinct reactions of the de novo folate biosynthetic pathway. Catalyzes the addition of a glutamate residue to dihydropteroate (7,8-dihydropteroate or H2Pte) to form dihydrofolate (7,8-dihydrofolate monoglutamate or H2Pte-Glu). Also catalyzes successive additions of L-glutamate to tetrahydrofolate or 10-formyltetrahydrofolate or 5,10-methylenetetrahydrofolate, leading to folylpolyglutamate derivatives.</text>
</comment>
<evidence type="ECO:0000256" key="14">
    <source>
        <dbReference type="ARBA" id="ARBA00030048"/>
    </source>
</evidence>
<keyword evidence="10 21" id="KW-0547">Nucleotide-binding</keyword>
<proteinExistence type="inferred from homology"/>
<sequence>MGRRSPRPPSRGAEAPADLAGWLQRLERAHPQAIDLGLERVAAVGRRLGLLEPAATVLTVAGTNGKGSVAAALEALLRAAGRRPGVYTSPHLARFNERVRIDGREAGDEALVAALERVEAARAAAGVSLTYFEHGTLAALDCFERAGCDAWVLEVGLGGRLDAVNAVDADVAVVTSVGLDHTDLLGDDLAGIAAEKAGVFRPRRPAVIGQPAPPPALLEQARRIGALPFRAGREFTWTGTAEGWSWHSEGRGSWRGLPAPAAPGGAAQANAATALAAFAQLPEAASLGSAPVAEALAGVRVPGRLERRWEAGLEWLLDVAHNADGAAELERVLAGSPAPPRCHAVFAAAQRKEPAVMIEAVAARVDHWYLPRMPEADMHDCRALAAAVAQRGGRLSAVGDGTAATLEALRRNAGEGDRVLVFGSFRTVAAVRAQQGWG</sequence>
<comment type="catalytic activity">
    <reaction evidence="20">
        <text>7,8-dihydropteroate + L-glutamate + ATP = 7,8-dihydrofolate + ADP + phosphate + H(+)</text>
        <dbReference type="Rhea" id="RHEA:23584"/>
        <dbReference type="ChEBI" id="CHEBI:15378"/>
        <dbReference type="ChEBI" id="CHEBI:17839"/>
        <dbReference type="ChEBI" id="CHEBI:29985"/>
        <dbReference type="ChEBI" id="CHEBI:30616"/>
        <dbReference type="ChEBI" id="CHEBI:43474"/>
        <dbReference type="ChEBI" id="CHEBI:57451"/>
        <dbReference type="ChEBI" id="CHEBI:456216"/>
        <dbReference type="EC" id="6.3.2.12"/>
    </reaction>
</comment>
<comment type="caution">
    <text evidence="24">The sequence shown here is derived from an EMBL/GenBank/DDBJ whole genome shotgun (WGS) entry which is preliminary data.</text>
</comment>
<comment type="catalytic activity">
    <reaction evidence="19">
        <text>(6R)-5,10-methylenetetrahydrofolyl-(gamma-L-Glu)(n) + L-glutamate + ATP = (6R)-5,10-methylenetetrahydrofolyl-(gamma-L-Glu)(n+1) + ADP + phosphate + H(+)</text>
        <dbReference type="Rhea" id="RHEA:51912"/>
        <dbReference type="Rhea" id="RHEA-COMP:13257"/>
        <dbReference type="Rhea" id="RHEA-COMP:13258"/>
        <dbReference type="ChEBI" id="CHEBI:15378"/>
        <dbReference type="ChEBI" id="CHEBI:29985"/>
        <dbReference type="ChEBI" id="CHEBI:30616"/>
        <dbReference type="ChEBI" id="CHEBI:43474"/>
        <dbReference type="ChEBI" id="CHEBI:136572"/>
        <dbReference type="ChEBI" id="CHEBI:456216"/>
        <dbReference type="EC" id="6.3.2.17"/>
    </reaction>
</comment>
<dbReference type="Gene3D" id="3.40.1190.10">
    <property type="entry name" value="Mur-like, catalytic domain"/>
    <property type="match status" value="1"/>
</dbReference>
<dbReference type="InterPro" id="IPR036615">
    <property type="entry name" value="Mur_ligase_C_dom_sf"/>
</dbReference>
<dbReference type="Pfam" id="PF08245">
    <property type="entry name" value="Mur_ligase_M"/>
    <property type="match status" value="1"/>
</dbReference>
<evidence type="ECO:0000256" key="18">
    <source>
        <dbReference type="ARBA" id="ARBA00047808"/>
    </source>
</evidence>
<keyword evidence="8 21" id="KW-0436">Ligase</keyword>
<keyword evidence="12" id="KW-0460">Magnesium</keyword>
<evidence type="ECO:0000256" key="13">
    <source>
        <dbReference type="ARBA" id="ARBA00022909"/>
    </source>
</evidence>
<dbReference type="EC" id="6.3.2.17" evidence="6"/>
<evidence type="ECO:0000256" key="21">
    <source>
        <dbReference type="PIRNR" id="PIRNR001563"/>
    </source>
</evidence>
<dbReference type="Pfam" id="PF02875">
    <property type="entry name" value="Mur_ligase_C"/>
    <property type="match status" value="1"/>
</dbReference>
<reference evidence="24 25" key="1">
    <citation type="journal article" date="2020" name="Microorganisms">
        <title>Osmotic Adaptation and Compatible Solute Biosynthesis of Phototrophic Bacteria as Revealed from Genome Analyses.</title>
        <authorList>
            <person name="Imhoff J.F."/>
            <person name="Rahn T."/>
            <person name="Kunzel S."/>
            <person name="Keller A."/>
            <person name="Neulinger S.C."/>
        </authorList>
    </citation>
    <scope>NUCLEOTIDE SEQUENCE [LARGE SCALE GENOMIC DNA]</scope>
    <source>
        <strain evidence="24 25">DSM 15116</strain>
    </source>
</reference>
<comment type="pathway">
    <text evidence="2">Cofactor biosynthesis; tetrahydrofolate biosynthesis; 7,8-dihydrofolate from 2-amino-4-hydroxy-6-hydroxymethyl-7,8-dihydropteridine diphosphate and 4-aminobenzoate: step 2/2.</text>
</comment>
<dbReference type="NCBIfam" id="TIGR01499">
    <property type="entry name" value="folC"/>
    <property type="match status" value="1"/>
</dbReference>
<evidence type="ECO:0000256" key="2">
    <source>
        <dbReference type="ARBA" id="ARBA00004799"/>
    </source>
</evidence>
<evidence type="ECO:0000259" key="22">
    <source>
        <dbReference type="Pfam" id="PF02875"/>
    </source>
</evidence>
<dbReference type="PANTHER" id="PTHR11136">
    <property type="entry name" value="FOLYLPOLYGLUTAMATE SYNTHASE-RELATED"/>
    <property type="match status" value="1"/>
</dbReference>
<evidence type="ECO:0000313" key="24">
    <source>
        <dbReference type="EMBL" id="MBK1727223.1"/>
    </source>
</evidence>
<evidence type="ECO:0000256" key="6">
    <source>
        <dbReference type="ARBA" id="ARBA00013025"/>
    </source>
</evidence>
<evidence type="ECO:0000256" key="10">
    <source>
        <dbReference type="ARBA" id="ARBA00022741"/>
    </source>
</evidence>
<keyword evidence="9" id="KW-0479">Metal-binding</keyword>
<keyword evidence="25" id="KW-1185">Reference proteome</keyword>
<dbReference type="EC" id="6.3.2.12" evidence="5"/>
<comment type="catalytic activity">
    <reaction evidence="17">
        <text>(6S)-5,6,7,8-tetrahydrofolyl-(gamma-L-Glu)(n) + L-glutamate + ATP = (6S)-5,6,7,8-tetrahydrofolyl-(gamma-L-Glu)(n+1) + ADP + phosphate + H(+)</text>
        <dbReference type="Rhea" id="RHEA:10580"/>
        <dbReference type="Rhea" id="RHEA-COMP:14738"/>
        <dbReference type="Rhea" id="RHEA-COMP:14740"/>
        <dbReference type="ChEBI" id="CHEBI:15378"/>
        <dbReference type="ChEBI" id="CHEBI:29985"/>
        <dbReference type="ChEBI" id="CHEBI:30616"/>
        <dbReference type="ChEBI" id="CHEBI:43474"/>
        <dbReference type="ChEBI" id="CHEBI:141005"/>
        <dbReference type="ChEBI" id="CHEBI:456216"/>
        <dbReference type="EC" id="6.3.2.17"/>
    </reaction>
</comment>
<evidence type="ECO:0000256" key="9">
    <source>
        <dbReference type="ARBA" id="ARBA00022723"/>
    </source>
</evidence>
<evidence type="ECO:0000256" key="8">
    <source>
        <dbReference type="ARBA" id="ARBA00022598"/>
    </source>
</evidence>
<evidence type="ECO:0000256" key="5">
    <source>
        <dbReference type="ARBA" id="ARBA00013023"/>
    </source>
</evidence>
<name>A0ABS1E6U5_9GAMM</name>
<evidence type="ECO:0000256" key="3">
    <source>
        <dbReference type="ARBA" id="ARBA00005150"/>
    </source>
</evidence>